<keyword evidence="2" id="KW-1185">Reference proteome</keyword>
<evidence type="ECO:0000313" key="1">
    <source>
        <dbReference type="EMBL" id="EET43800.1"/>
    </source>
</evidence>
<reference evidence="1" key="1">
    <citation type="submission" date="2009-07" db="EMBL/GenBank/DDBJ databases">
        <authorList>
            <person name="Weinstock G."/>
            <person name="Sodergren E."/>
            <person name="Clifton S."/>
            <person name="Fulton L."/>
            <person name="Fulton B."/>
            <person name="Courtney L."/>
            <person name="Fronick C."/>
            <person name="Harrison M."/>
            <person name="Strong C."/>
            <person name="Farmer C."/>
            <person name="Delahaunty K."/>
            <person name="Markovic C."/>
            <person name="Hall O."/>
            <person name="Minx P."/>
            <person name="Tomlinson C."/>
            <person name="Mitreva M."/>
            <person name="Nelson J."/>
            <person name="Hou S."/>
            <person name="Wollam A."/>
            <person name="Pepin K.H."/>
            <person name="Johnson M."/>
            <person name="Bhonagiri V."/>
            <person name="Nash W.E."/>
            <person name="Warren W."/>
            <person name="Chinwalla A."/>
            <person name="Mardis E.R."/>
            <person name="Wilson R.K."/>
        </authorList>
    </citation>
    <scope>NUCLEOTIDE SEQUENCE [LARGE SCALE GENOMIC DNA]</scope>
    <source>
        <strain evidence="1">ATCC 29256</strain>
    </source>
</reference>
<proteinExistence type="predicted"/>
<gene>
    <name evidence="1" type="ORF">NEISICOT_02384</name>
</gene>
<accession>C6M777</accession>
<organism evidence="1 2">
    <name type="scientific">Neisseria sicca ATCC 29256</name>
    <dbReference type="NCBI Taxonomy" id="547045"/>
    <lineage>
        <taxon>Bacteria</taxon>
        <taxon>Pseudomonadati</taxon>
        <taxon>Pseudomonadota</taxon>
        <taxon>Betaproteobacteria</taxon>
        <taxon>Neisseriales</taxon>
        <taxon>Neisseriaceae</taxon>
        <taxon>Neisseria</taxon>
    </lineage>
</organism>
<name>C6M777_NEISI</name>
<evidence type="ECO:0000313" key="2">
    <source>
        <dbReference type="Proteomes" id="UP000005365"/>
    </source>
</evidence>
<sequence length="96" mass="11392">MTFYFIYKTKTWERSITKNKDILNFSLLNYLSYLKIRFIEIKRSLNLWNEATGLRSFFRSITPEKNRRRKGDRAFGLEQTVAGSFQPAKKKCRASG</sequence>
<protein>
    <submittedName>
        <fullName evidence="1">Uncharacterized protein</fullName>
    </submittedName>
</protein>
<comment type="caution">
    <text evidence="1">The sequence shown here is derived from an EMBL/GenBank/DDBJ whole genome shotgun (WGS) entry which is preliminary data.</text>
</comment>
<dbReference type="Proteomes" id="UP000005365">
    <property type="component" value="Unassembled WGS sequence"/>
</dbReference>
<dbReference type="EMBL" id="ACKO02000015">
    <property type="protein sequence ID" value="EET43800.1"/>
    <property type="molecule type" value="Genomic_DNA"/>
</dbReference>
<dbReference type="AlphaFoldDB" id="C6M777"/>